<organism evidence="1 2">
    <name type="scientific">Hypoxylon rubiginosum</name>
    <dbReference type="NCBI Taxonomy" id="110542"/>
    <lineage>
        <taxon>Eukaryota</taxon>
        <taxon>Fungi</taxon>
        <taxon>Dikarya</taxon>
        <taxon>Ascomycota</taxon>
        <taxon>Pezizomycotina</taxon>
        <taxon>Sordariomycetes</taxon>
        <taxon>Xylariomycetidae</taxon>
        <taxon>Xylariales</taxon>
        <taxon>Hypoxylaceae</taxon>
        <taxon>Hypoxylon</taxon>
    </lineage>
</organism>
<gene>
    <name evidence="1" type="ORF">F4820DRAFT_269975</name>
</gene>
<dbReference type="Proteomes" id="UP001497700">
    <property type="component" value="Unassembled WGS sequence"/>
</dbReference>
<proteinExistence type="predicted"/>
<evidence type="ECO:0000313" key="1">
    <source>
        <dbReference type="EMBL" id="KAI4866113.1"/>
    </source>
</evidence>
<reference evidence="1 2" key="1">
    <citation type="journal article" date="2022" name="New Phytol.">
        <title>Ecological generalism drives hyperdiversity of secondary metabolite gene clusters in xylarialean endophytes.</title>
        <authorList>
            <person name="Franco M.E.E."/>
            <person name="Wisecaver J.H."/>
            <person name="Arnold A.E."/>
            <person name="Ju Y.M."/>
            <person name="Slot J.C."/>
            <person name="Ahrendt S."/>
            <person name="Moore L.P."/>
            <person name="Eastman K.E."/>
            <person name="Scott K."/>
            <person name="Konkel Z."/>
            <person name="Mondo S.J."/>
            <person name="Kuo A."/>
            <person name="Hayes R.D."/>
            <person name="Haridas S."/>
            <person name="Andreopoulos B."/>
            <person name="Riley R."/>
            <person name="LaButti K."/>
            <person name="Pangilinan J."/>
            <person name="Lipzen A."/>
            <person name="Amirebrahimi M."/>
            <person name="Yan J."/>
            <person name="Adam C."/>
            <person name="Keymanesh K."/>
            <person name="Ng V."/>
            <person name="Louie K."/>
            <person name="Northen T."/>
            <person name="Drula E."/>
            <person name="Henrissat B."/>
            <person name="Hsieh H.M."/>
            <person name="Youens-Clark K."/>
            <person name="Lutzoni F."/>
            <person name="Miadlikowska J."/>
            <person name="Eastwood D.C."/>
            <person name="Hamelin R.C."/>
            <person name="Grigoriev I.V."/>
            <person name="U'Ren J.M."/>
        </authorList>
    </citation>
    <scope>NUCLEOTIDE SEQUENCE [LARGE SCALE GENOMIC DNA]</scope>
    <source>
        <strain evidence="1 2">CBS 119005</strain>
    </source>
</reference>
<accession>A0ACB9Z4F2</accession>
<comment type="caution">
    <text evidence="1">The sequence shown here is derived from an EMBL/GenBank/DDBJ whole genome shotgun (WGS) entry which is preliminary data.</text>
</comment>
<keyword evidence="2" id="KW-1185">Reference proteome</keyword>
<dbReference type="EMBL" id="MU393463">
    <property type="protein sequence ID" value="KAI4866113.1"/>
    <property type="molecule type" value="Genomic_DNA"/>
</dbReference>
<sequence>MAALSEKDLQFRLKISALLSCFLLAIVLNLIYAVYFLGPKPKLWTAGLGGFVVSVVCNETCRWLVNNELSRRNWNIAYATFATVPLLVRIVVALSWHCHC</sequence>
<name>A0ACB9Z4F2_9PEZI</name>
<protein>
    <submittedName>
        <fullName evidence="1">Uncharacterized protein</fullName>
    </submittedName>
</protein>
<evidence type="ECO:0000313" key="2">
    <source>
        <dbReference type="Proteomes" id="UP001497700"/>
    </source>
</evidence>